<dbReference type="EMBL" id="CABPRZ010000025">
    <property type="protein sequence ID" value="VVE49087.1"/>
    <property type="molecule type" value="Genomic_DNA"/>
</dbReference>
<evidence type="ECO:0000313" key="2">
    <source>
        <dbReference type="EMBL" id="VVE49087.1"/>
    </source>
</evidence>
<keyword evidence="1" id="KW-0732">Signal</keyword>
<dbReference type="Proteomes" id="UP000414233">
    <property type="component" value="Unassembled WGS sequence"/>
</dbReference>
<keyword evidence="2" id="KW-0449">Lipoprotein</keyword>
<name>A0A5E4YKL8_9BURK</name>
<dbReference type="Gene3D" id="3.40.50.10610">
    <property type="entry name" value="ABC-type transport auxiliary lipoprotein component"/>
    <property type="match status" value="1"/>
</dbReference>
<feature type="chain" id="PRO_5022927526" evidence="1">
    <location>
        <begin position="20"/>
        <end position="221"/>
    </location>
</feature>
<proteinExistence type="predicted"/>
<sequence>MLKSVLKLLSALSVTALVAGCATPAAQIDYAAFKESRPRSILVLPPLNDSPEVEATYSFLSQMTYPLAESGYYVMPVTLVEETFKQNGLTTAGDIHEVAPGKLREIFGADAALYVTVQEYGSRYRVLDSVVEVTANAKLVDLKSGKALWTGTASASSKEEQQNSGGGGLIGILVSAALQQIVNNVSDAGHRIAGITSRRLLSASRENGILYGPRSPRYETD</sequence>
<gene>
    <name evidence="2" type="ORF">PTE30175_04477</name>
</gene>
<dbReference type="RefSeq" id="WP_150699260.1">
    <property type="nucleotide sequence ID" value="NZ_CABPRZ010000025.1"/>
</dbReference>
<dbReference type="Pfam" id="PF05643">
    <property type="entry name" value="GNA1162-like"/>
    <property type="match status" value="1"/>
</dbReference>
<accession>A0A5E4YKL8</accession>
<dbReference type="OrthoDB" id="1014694at2"/>
<organism evidence="2 3">
    <name type="scientific">Pandoraea terrae</name>
    <dbReference type="NCBI Taxonomy" id="1537710"/>
    <lineage>
        <taxon>Bacteria</taxon>
        <taxon>Pseudomonadati</taxon>
        <taxon>Pseudomonadota</taxon>
        <taxon>Betaproteobacteria</taxon>
        <taxon>Burkholderiales</taxon>
        <taxon>Burkholderiaceae</taxon>
        <taxon>Pandoraea</taxon>
    </lineage>
</organism>
<dbReference type="AlphaFoldDB" id="A0A5E4YKL8"/>
<dbReference type="InterPro" id="IPR008517">
    <property type="entry name" value="GNA1162-like"/>
</dbReference>
<protein>
    <submittedName>
        <fullName evidence="2">Lipoprotein/NMB1162</fullName>
    </submittedName>
</protein>
<reference evidence="2 3" key="1">
    <citation type="submission" date="2019-08" db="EMBL/GenBank/DDBJ databases">
        <authorList>
            <person name="Peeters C."/>
        </authorList>
    </citation>
    <scope>NUCLEOTIDE SEQUENCE [LARGE SCALE GENOMIC DNA]</scope>
    <source>
        <strain evidence="2 3">LMG 30175</strain>
    </source>
</reference>
<dbReference type="PROSITE" id="PS51257">
    <property type="entry name" value="PROKAR_LIPOPROTEIN"/>
    <property type="match status" value="1"/>
</dbReference>
<keyword evidence="3" id="KW-1185">Reference proteome</keyword>
<feature type="signal peptide" evidence="1">
    <location>
        <begin position="1"/>
        <end position="19"/>
    </location>
</feature>
<evidence type="ECO:0000313" key="3">
    <source>
        <dbReference type="Proteomes" id="UP000414233"/>
    </source>
</evidence>
<evidence type="ECO:0000256" key="1">
    <source>
        <dbReference type="SAM" id="SignalP"/>
    </source>
</evidence>